<evidence type="ECO:0000313" key="3">
    <source>
        <dbReference type="EMBL" id="GES07638.1"/>
    </source>
</evidence>
<accession>A0A5M3WMU8</accession>
<sequence>MILDARPSKPGMPMRQAKAFVVSVMHPWKYATGSFQLKQPHSLRSYTAVRNRRSTSDFLRAKQADGYSARIGAGFCWPWSDHLADGTLVDDVQIGDWRRPWNSSTDRETNGIPPSSLWATHPAGFGRIGCIYTAQGFEYDYAGVIFGDDLIWTGQDWQANRRANKDKEVHGAPRFGNWSATPTGSWPPEACPARSSIPPTPPPTGCSPISASPFCDEPTPQGTISLTQVLIHPSGNAEALRHWKITLNQPIDYHTDPYATPLTLEERTALDALHPDGKARFWGATGIHDAKMAKLRTGDIVLLTGKNHVRAVGEIGHSFRNASFADTLWSPHAKHGSWHNVYSLLNYEQTAIPYTEIWDLPGFTPGDNFMGLRLLDAEKSRNVLDGLGIETLTERAITTLNDSGVQVIGVEAVNILRTSFDRLGGTTLVNRVEAHLVQSYQATLGVAVARFRAPAGITDLYIVTSDDTEIVEAKRSADHAFVRQALGQLLDYGPHSPQPVTRLTGLFPAQPTDADTGLLHRYGIDCVYKTESGAFVRIPAPASQREAMMKIIQSDDPITTSKRDSDA</sequence>
<organism evidence="3 4">
    <name type="scientific">Acrocarpospora macrocephala</name>
    <dbReference type="NCBI Taxonomy" id="150177"/>
    <lineage>
        <taxon>Bacteria</taxon>
        <taxon>Bacillati</taxon>
        <taxon>Actinomycetota</taxon>
        <taxon>Actinomycetes</taxon>
        <taxon>Streptosporangiales</taxon>
        <taxon>Streptosporangiaceae</taxon>
        <taxon>Acrocarpospora</taxon>
    </lineage>
</organism>
<keyword evidence="4" id="KW-1185">Reference proteome</keyword>
<dbReference type="Pfam" id="PF09848">
    <property type="entry name" value="SLFN-g3_helicase"/>
    <property type="match status" value="1"/>
</dbReference>
<feature type="domain" description="Schlafen group 3-like DNA/RNA helicase" evidence="2">
    <location>
        <begin position="52"/>
        <end position="171"/>
    </location>
</feature>
<evidence type="ECO:0000256" key="1">
    <source>
        <dbReference type="SAM" id="MobiDB-lite"/>
    </source>
</evidence>
<dbReference type="Proteomes" id="UP000331127">
    <property type="component" value="Unassembled WGS sequence"/>
</dbReference>
<dbReference type="InterPro" id="IPR018647">
    <property type="entry name" value="SLFN_3-like_DNA/RNA_helicase"/>
</dbReference>
<protein>
    <recommendedName>
        <fullName evidence="2">Schlafen group 3-like DNA/RNA helicase domain-containing protein</fullName>
    </recommendedName>
</protein>
<evidence type="ECO:0000259" key="2">
    <source>
        <dbReference type="Pfam" id="PF09848"/>
    </source>
</evidence>
<gene>
    <name evidence="3" type="ORF">Amac_012330</name>
</gene>
<dbReference type="AlphaFoldDB" id="A0A5M3WMU8"/>
<evidence type="ECO:0000313" key="4">
    <source>
        <dbReference type="Proteomes" id="UP000331127"/>
    </source>
</evidence>
<dbReference type="EMBL" id="BLAE01000007">
    <property type="protein sequence ID" value="GES07638.1"/>
    <property type="molecule type" value="Genomic_DNA"/>
</dbReference>
<name>A0A5M3WMU8_9ACTN</name>
<reference evidence="3 4" key="1">
    <citation type="submission" date="2019-10" db="EMBL/GenBank/DDBJ databases">
        <title>Whole genome shotgun sequence of Acrocarpospora macrocephala NBRC 16266.</title>
        <authorList>
            <person name="Ichikawa N."/>
            <person name="Kimura A."/>
            <person name="Kitahashi Y."/>
            <person name="Komaki H."/>
            <person name="Oguchi A."/>
        </authorList>
    </citation>
    <scope>NUCLEOTIDE SEQUENCE [LARGE SCALE GENOMIC DNA]</scope>
    <source>
        <strain evidence="3 4">NBRC 16266</strain>
    </source>
</reference>
<feature type="region of interest" description="Disordered" evidence="1">
    <location>
        <begin position="168"/>
        <end position="218"/>
    </location>
</feature>
<proteinExistence type="predicted"/>
<comment type="caution">
    <text evidence="3">The sequence shown here is derived from an EMBL/GenBank/DDBJ whole genome shotgun (WGS) entry which is preliminary data.</text>
</comment>